<dbReference type="GO" id="GO:0032259">
    <property type="term" value="P:methylation"/>
    <property type="evidence" value="ECO:0007669"/>
    <property type="project" value="UniProtKB-KW"/>
</dbReference>
<dbReference type="PANTHER" id="PTHR45875:SF1">
    <property type="entry name" value="METHYLTRANSFERASE N6AMT1"/>
    <property type="match status" value="1"/>
</dbReference>
<dbReference type="Pfam" id="PF06325">
    <property type="entry name" value="PrmA"/>
    <property type="match status" value="1"/>
</dbReference>
<dbReference type="PANTHER" id="PTHR45875">
    <property type="entry name" value="METHYLTRANSFERASE N6AMT1"/>
    <property type="match status" value="1"/>
</dbReference>
<keyword evidence="2 4" id="KW-0808">Transferase</keyword>
<dbReference type="GO" id="GO:0035657">
    <property type="term" value="C:eRF1 methyltransferase complex"/>
    <property type="evidence" value="ECO:0007669"/>
    <property type="project" value="TreeGrafter"/>
</dbReference>
<evidence type="ECO:0000313" key="5">
    <source>
        <dbReference type="Proteomes" id="UP000325211"/>
    </source>
</evidence>
<accession>A0A5P2D179</accession>
<dbReference type="Proteomes" id="UP000325211">
    <property type="component" value="Chromosome"/>
</dbReference>
<keyword evidence="1 4" id="KW-0489">Methyltransferase</keyword>
<dbReference type="SUPFAM" id="SSF53335">
    <property type="entry name" value="S-adenosyl-L-methionine-dependent methyltransferases"/>
    <property type="match status" value="1"/>
</dbReference>
<organism evidence="4 5">
    <name type="scientific">Streptomyces venezuelae</name>
    <dbReference type="NCBI Taxonomy" id="54571"/>
    <lineage>
        <taxon>Bacteria</taxon>
        <taxon>Bacillati</taxon>
        <taxon>Actinomycetota</taxon>
        <taxon>Actinomycetes</taxon>
        <taxon>Kitasatosporales</taxon>
        <taxon>Streptomycetaceae</taxon>
        <taxon>Streptomyces</taxon>
    </lineage>
</organism>
<name>A0A5P2D179_STRVZ</name>
<dbReference type="Gene3D" id="3.40.50.150">
    <property type="entry name" value="Vaccinia Virus protein VP39"/>
    <property type="match status" value="1"/>
</dbReference>
<dbReference type="InterPro" id="IPR052190">
    <property type="entry name" value="Euk-Arch_PrmC-MTase"/>
</dbReference>
<dbReference type="EMBL" id="CP029190">
    <property type="protein sequence ID" value="QES48320.1"/>
    <property type="molecule type" value="Genomic_DNA"/>
</dbReference>
<proteinExistence type="predicted"/>
<evidence type="ECO:0000256" key="2">
    <source>
        <dbReference type="ARBA" id="ARBA00022679"/>
    </source>
</evidence>
<evidence type="ECO:0000313" key="4">
    <source>
        <dbReference type="EMBL" id="QES48320.1"/>
    </source>
</evidence>
<dbReference type="CDD" id="cd02440">
    <property type="entry name" value="AdoMet_MTases"/>
    <property type="match status" value="1"/>
</dbReference>
<dbReference type="AlphaFoldDB" id="A0A5P2D179"/>
<dbReference type="GO" id="GO:0008757">
    <property type="term" value="F:S-adenosylmethionine-dependent methyltransferase activity"/>
    <property type="evidence" value="ECO:0007669"/>
    <property type="project" value="TreeGrafter"/>
</dbReference>
<dbReference type="InterPro" id="IPR029063">
    <property type="entry name" value="SAM-dependent_MTases_sf"/>
</dbReference>
<keyword evidence="3" id="KW-0949">S-adenosyl-L-methionine</keyword>
<reference evidence="4 5" key="1">
    <citation type="submission" date="2018-05" db="EMBL/GenBank/DDBJ databases">
        <title>Streptomyces venezuelae.</title>
        <authorList>
            <person name="Kim W."/>
            <person name="Lee N."/>
            <person name="Cho B.-K."/>
        </authorList>
    </citation>
    <scope>NUCLEOTIDE SEQUENCE [LARGE SCALE GENOMIC DNA]</scope>
    <source>
        <strain evidence="4 5">ATCC 21782</strain>
    </source>
</reference>
<evidence type="ECO:0000256" key="1">
    <source>
        <dbReference type="ARBA" id="ARBA00022603"/>
    </source>
</evidence>
<sequence length="254" mass="28157">MSQATVASDATALAHAYPTHEVRDYQRSLARSVESRTRADRPSQFELRGRTWDLLDEVFAPVYSPSTSIALDFLGWTDTVETPRSGSMLEIGCGTGVISVMGALAGCRRVVAADINPHAVDNARLNAHRHGVTARVQAVHSDLFSGLDRQERFDLIFFSSNYVLAPAGHRYASEHDKAYVDPGYSVHRRYLAEVCEWLTPNGSALLHFSSRGDMELLRQLAAETGRKLLTLVTRQVRENDLPVDHILMAIVPAR</sequence>
<gene>
    <name evidence="4" type="ORF">DEJ50_11300</name>
</gene>
<dbReference type="GO" id="GO:0008276">
    <property type="term" value="F:protein methyltransferase activity"/>
    <property type="evidence" value="ECO:0007669"/>
    <property type="project" value="TreeGrafter"/>
</dbReference>
<evidence type="ECO:0000256" key="3">
    <source>
        <dbReference type="ARBA" id="ARBA00022691"/>
    </source>
</evidence>
<dbReference type="RefSeq" id="WP_150207511.1">
    <property type="nucleotide sequence ID" value="NZ_CP029190.1"/>
</dbReference>
<dbReference type="OrthoDB" id="267914at2"/>
<protein>
    <submittedName>
        <fullName evidence="4">Methyltransferase</fullName>
    </submittedName>
</protein>